<dbReference type="Gene3D" id="3.30.450.20">
    <property type="entry name" value="PAS domain"/>
    <property type="match status" value="1"/>
</dbReference>
<feature type="transmembrane region" description="Helical" evidence="1">
    <location>
        <begin position="179"/>
        <end position="198"/>
    </location>
</feature>
<reference evidence="2 3" key="2">
    <citation type="submission" date="2016-03" db="EMBL/GenBank/DDBJ databases">
        <title>New uncultured bacterium of the family Gallionellaceae from acid mine drainage: description and reconstruction of genome based on metagenomic analysis of microbial community.</title>
        <authorList>
            <person name="Kadnikov V."/>
            <person name="Ivasenko D."/>
            <person name="Beletsky A."/>
            <person name="Mardanov A."/>
            <person name="Danilova E."/>
            <person name="Pimenov N."/>
            <person name="Karnachuk O."/>
            <person name="Ravin N."/>
        </authorList>
    </citation>
    <scope>NUCLEOTIDE SEQUENCE [LARGE SCALE GENOMIC DNA]</scope>
    <source>
        <strain evidence="2">ShG14-8</strain>
    </source>
</reference>
<accession>A0A139BNW2</accession>
<organism evidence="2 3">
    <name type="scientific">Candidatus Gallionella acididurans</name>
    <dbReference type="NCBI Taxonomy" id="1796491"/>
    <lineage>
        <taxon>Bacteria</taxon>
        <taxon>Pseudomonadati</taxon>
        <taxon>Pseudomonadota</taxon>
        <taxon>Betaproteobacteria</taxon>
        <taxon>Nitrosomonadales</taxon>
        <taxon>Gallionellaceae</taxon>
        <taxon>Gallionella</taxon>
    </lineage>
</organism>
<feature type="transmembrane region" description="Helical" evidence="1">
    <location>
        <begin position="104"/>
        <end position="123"/>
    </location>
</feature>
<reference evidence="2 3" key="1">
    <citation type="submission" date="2016-02" db="EMBL/GenBank/DDBJ databases">
        <authorList>
            <person name="Wen L."/>
            <person name="He K."/>
            <person name="Yang H."/>
        </authorList>
    </citation>
    <scope>NUCLEOTIDE SEQUENCE [LARGE SCALE GENOMIC DNA]</scope>
    <source>
        <strain evidence="2">ShG14-8</strain>
    </source>
</reference>
<feature type="transmembrane region" description="Helical" evidence="1">
    <location>
        <begin position="36"/>
        <end position="59"/>
    </location>
</feature>
<dbReference type="EMBL" id="LSLI01000165">
    <property type="protein sequence ID" value="KXS30696.1"/>
    <property type="molecule type" value="Genomic_DNA"/>
</dbReference>
<feature type="transmembrane region" description="Helical" evidence="1">
    <location>
        <begin position="65"/>
        <end position="84"/>
    </location>
</feature>
<gene>
    <name evidence="2" type="ORF">AWT59_3180</name>
</gene>
<evidence type="ECO:0000313" key="3">
    <source>
        <dbReference type="Proteomes" id="UP000070578"/>
    </source>
</evidence>
<sequence>METSTNQDILNRSAQSDGAKIDFPQNKIQLELVKMLYRMSLLAIVATLANMAVVIAGLWDHVDNHALVIWAASVLIVTSMRFALVKIYQKSDAGPDQAGRWEHLFSYGSLAMGLNWAALAWFFFPQADILHRLVIIFVLAGMTAGSTGSLAPSLLAYLGFNIPPIATMVFLMFSIGGKTYSMLGILILIYIAIQARVAHFYRLQIIQTSINYFKGDALNERVRQAEKRLTDAIESFPEEFALFDIDDHLILCNSKYSKRHGKSSGVENLIGMKFSDLARLAIEKGEVSESETGLRSYFLQGNASGRGSIQLTRQGDIITMHSDYQRNPASETPLIAMQLVNETLLGISHENMALIRNGILATCNAKLEQLLGYGAGELASCPAQAISPQFSGGINAGIYMQLRDGQVHLGKIELLRKDGSLLPCLYSSKATNPVDMAQDTAWVFTEVDH</sequence>
<keyword evidence="1" id="KW-0812">Transmembrane</keyword>
<protein>
    <recommendedName>
        <fullName evidence="4">PAS domain-containing protein</fullName>
    </recommendedName>
</protein>
<dbReference type="SUPFAM" id="SSF55785">
    <property type="entry name" value="PYP-like sensor domain (PAS domain)"/>
    <property type="match status" value="1"/>
</dbReference>
<comment type="caution">
    <text evidence="2">The sequence shown here is derived from an EMBL/GenBank/DDBJ whole genome shotgun (WGS) entry which is preliminary data.</text>
</comment>
<dbReference type="AlphaFoldDB" id="A0A139BNW2"/>
<evidence type="ECO:0000256" key="1">
    <source>
        <dbReference type="SAM" id="Phobius"/>
    </source>
</evidence>
<dbReference type="InterPro" id="IPR035965">
    <property type="entry name" value="PAS-like_dom_sf"/>
</dbReference>
<evidence type="ECO:0008006" key="4">
    <source>
        <dbReference type="Google" id="ProtNLM"/>
    </source>
</evidence>
<proteinExistence type="predicted"/>
<evidence type="ECO:0000313" key="2">
    <source>
        <dbReference type="EMBL" id="KXS30696.1"/>
    </source>
</evidence>
<keyword evidence="1" id="KW-1133">Transmembrane helix</keyword>
<dbReference type="Proteomes" id="UP000070578">
    <property type="component" value="Unassembled WGS sequence"/>
</dbReference>
<keyword evidence="1" id="KW-0472">Membrane</keyword>
<name>A0A139BNW2_9PROT</name>
<feature type="transmembrane region" description="Helical" evidence="1">
    <location>
        <begin position="129"/>
        <end position="147"/>
    </location>
</feature>